<dbReference type="InterPro" id="IPR004843">
    <property type="entry name" value="Calcineurin-like_PHP"/>
</dbReference>
<dbReference type="InterPro" id="IPR015915">
    <property type="entry name" value="Kelch-typ_b-propeller"/>
</dbReference>
<keyword evidence="4" id="KW-1185">Reference proteome</keyword>
<proteinExistence type="predicted"/>
<evidence type="ECO:0000256" key="1">
    <source>
        <dbReference type="SAM" id="MobiDB-lite"/>
    </source>
</evidence>
<dbReference type="Pfam" id="PF00149">
    <property type="entry name" value="Metallophos"/>
    <property type="match status" value="1"/>
</dbReference>
<name>A0AAD1Y9G3_EUPCR</name>
<feature type="domain" description="Serine/threonine specific protein phosphatases" evidence="2">
    <location>
        <begin position="473"/>
        <end position="772"/>
    </location>
</feature>
<dbReference type="PANTHER" id="PTHR46422">
    <property type="entry name" value="SERINE/THREONINE-PROTEIN PHOSPHATASE BSL3"/>
    <property type="match status" value="1"/>
</dbReference>
<dbReference type="InterPro" id="IPR006186">
    <property type="entry name" value="Ser/Thr-sp_prot-phosphatase"/>
</dbReference>
<dbReference type="Proteomes" id="UP001295684">
    <property type="component" value="Unassembled WGS sequence"/>
</dbReference>
<feature type="region of interest" description="Disordered" evidence="1">
    <location>
        <begin position="775"/>
        <end position="795"/>
    </location>
</feature>
<reference evidence="3" key="1">
    <citation type="submission" date="2023-07" db="EMBL/GenBank/DDBJ databases">
        <authorList>
            <consortium name="AG Swart"/>
            <person name="Singh M."/>
            <person name="Singh A."/>
            <person name="Seah K."/>
            <person name="Emmerich C."/>
        </authorList>
    </citation>
    <scope>NUCLEOTIDE SEQUENCE</scope>
    <source>
        <strain evidence="3">DP1</strain>
    </source>
</reference>
<protein>
    <recommendedName>
        <fullName evidence="2">Serine/threonine specific protein phosphatases domain-containing protein</fullName>
    </recommendedName>
</protein>
<dbReference type="EMBL" id="CAMPGE010029039">
    <property type="protein sequence ID" value="CAI2386521.1"/>
    <property type="molecule type" value="Genomic_DNA"/>
</dbReference>
<dbReference type="SUPFAM" id="SSF56300">
    <property type="entry name" value="Metallo-dependent phosphatases"/>
    <property type="match status" value="1"/>
</dbReference>
<gene>
    <name evidence="3" type="ORF">ECRASSUSDP1_LOCUS28143</name>
</gene>
<accession>A0AAD1Y9G3</accession>
<dbReference type="SUPFAM" id="SSF117281">
    <property type="entry name" value="Kelch motif"/>
    <property type="match status" value="1"/>
</dbReference>
<evidence type="ECO:0000259" key="2">
    <source>
        <dbReference type="SMART" id="SM00156"/>
    </source>
</evidence>
<dbReference type="AlphaFoldDB" id="A0AAD1Y9G3"/>
<sequence>MATKKAEVSKASGEENGEELDVFGDIPQARFGHTVTLVSSSKAVLFGGATGDTGKYIMTGDTYLFNILSKTWAKLSVKGVPPSPRAAHHATNVEQMQMVVYGGATGGGSLASDDLFLLDMRNGEEEATWMIVPVVGSTPGRRYGHTIVFAKPHLLVFGGNTGSEPVNDVWCLSVEKAPFSWTKLNCGTNVPPVRVYHSAALCSTGSATGMMVIFGGRTSDSSALNDTWGLRRHRDGRWDWVPAPYKTNSEIPTYRYQHSTLFLGPLMIVIGGRTNTVGEVVPLEVYDTESSEWTAFHSLQRFRHVCWAVGFTMYIHGGFEQDTPNIPINVISTIDGEKLFADSEILYGKMKNAEKKDSKTKDKGKGGYKNQTPYKYKGGTGEKEFKLAHTAHIAHCYSKEVAPHAPETDFSKLVRQISIDKLEEEAKKIGPPIPGSASQIVKNPKEALCTMFINDLIRPKEWQEYPIQDEFRFKETHIHELIEECKMIVNSQPIVLKVKPPCKVFGNIHGQYIDLMRFFDVWKFPGEDSQGGDVSANDYIFLGNYVDRGSNSLEVICLLMALKVKYPDQIHLLRGAHEDKIINYECGLADECRARLGEDPDDKDSVFQKLNDFFEHLPLAASIKNKIFCIHGGIGSRVNRINEIEALKRPIEIPEEVTTQEQQIVIDCLWSEPTDSDTEMGVVTNSERAAGGKRNLVKFGPDRVDKFLKTNYHFMILRSHDIVSGGYSKFADGNCITINSCTDFIGSYNNDAGFFVVQKKLEITPKIIRPLKTTEKRWQDEQKGEIAPLKDKSSD</sequence>
<dbReference type="PANTHER" id="PTHR46422:SF11">
    <property type="entry name" value="SERINE_THREONINE-PROTEIN PHOSPHATASE"/>
    <property type="match status" value="1"/>
</dbReference>
<dbReference type="GO" id="GO:0016787">
    <property type="term" value="F:hydrolase activity"/>
    <property type="evidence" value="ECO:0007669"/>
    <property type="project" value="InterPro"/>
</dbReference>
<dbReference type="SMART" id="SM00156">
    <property type="entry name" value="PP2Ac"/>
    <property type="match status" value="1"/>
</dbReference>
<dbReference type="Gene3D" id="3.60.21.10">
    <property type="match status" value="1"/>
</dbReference>
<evidence type="ECO:0000313" key="3">
    <source>
        <dbReference type="EMBL" id="CAI2386521.1"/>
    </source>
</evidence>
<dbReference type="InterPro" id="IPR029052">
    <property type="entry name" value="Metallo-depent_PP-like"/>
</dbReference>
<dbReference type="PRINTS" id="PR00114">
    <property type="entry name" value="STPHPHTASE"/>
</dbReference>
<dbReference type="Pfam" id="PF24681">
    <property type="entry name" value="Kelch_KLHDC2_KLHL20_DRC7"/>
    <property type="match status" value="2"/>
</dbReference>
<organism evidence="3 4">
    <name type="scientific">Euplotes crassus</name>
    <dbReference type="NCBI Taxonomy" id="5936"/>
    <lineage>
        <taxon>Eukaryota</taxon>
        <taxon>Sar</taxon>
        <taxon>Alveolata</taxon>
        <taxon>Ciliophora</taxon>
        <taxon>Intramacronucleata</taxon>
        <taxon>Spirotrichea</taxon>
        <taxon>Hypotrichia</taxon>
        <taxon>Euplotida</taxon>
        <taxon>Euplotidae</taxon>
        <taxon>Moneuplotes</taxon>
    </lineage>
</organism>
<evidence type="ECO:0000313" key="4">
    <source>
        <dbReference type="Proteomes" id="UP001295684"/>
    </source>
</evidence>
<comment type="caution">
    <text evidence="3">The sequence shown here is derived from an EMBL/GenBank/DDBJ whole genome shotgun (WGS) entry which is preliminary data.</text>
</comment>
<dbReference type="Gene3D" id="2.120.10.80">
    <property type="entry name" value="Kelch-type beta propeller"/>
    <property type="match status" value="2"/>
</dbReference>